<dbReference type="InterPro" id="IPR036388">
    <property type="entry name" value="WH-like_DNA-bd_sf"/>
</dbReference>
<dbReference type="GO" id="GO:0003682">
    <property type="term" value="F:chromatin binding"/>
    <property type="evidence" value="ECO:0007669"/>
    <property type="project" value="TreeGrafter"/>
</dbReference>
<proteinExistence type="predicted"/>
<feature type="compositionally biased region" description="Basic residues" evidence="1">
    <location>
        <begin position="249"/>
        <end position="260"/>
    </location>
</feature>
<dbReference type="AlphaFoldDB" id="A0A7D9H284"/>
<evidence type="ECO:0000313" key="3">
    <source>
        <dbReference type="EMBL" id="VUG19700.1"/>
    </source>
</evidence>
<evidence type="ECO:0000259" key="2">
    <source>
        <dbReference type="PROSITE" id="PS50934"/>
    </source>
</evidence>
<keyword evidence="4" id="KW-1185">Reference proteome</keyword>
<evidence type="ECO:0000313" key="4">
    <source>
        <dbReference type="Proteomes" id="UP000478008"/>
    </source>
</evidence>
<reference evidence="3 4" key="1">
    <citation type="submission" date="2019-07" db="EMBL/GenBank/DDBJ databases">
        <authorList>
            <person name="Friedrich A."/>
            <person name="Schacherer J."/>
        </authorList>
    </citation>
    <scope>NUCLEOTIDE SEQUENCE [LARGE SCALE GENOMIC DNA]</scope>
</reference>
<feature type="region of interest" description="Disordered" evidence="1">
    <location>
        <begin position="164"/>
        <end position="267"/>
    </location>
</feature>
<dbReference type="Proteomes" id="UP000478008">
    <property type="component" value="Unassembled WGS sequence"/>
</dbReference>
<feature type="compositionally biased region" description="Low complexity" evidence="1">
    <location>
        <begin position="173"/>
        <end position="190"/>
    </location>
</feature>
<dbReference type="GO" id="GO:0003713">
    <property type="term" value="F:transcription coactivator activity"/>
    <property type="evidence" value="ECO:0007669"/>
    <property type="project" value="TreeGrafter"/>
</dbReference>
<feature type="region of interest" description="Disordered" evidence="1">
    <location>
        <begin position="37"/>
        <end position="65"/>
    </location>
</feature>
<feature type="compositionally biased region" description="Polar residues" evidence="1">
    <location>
        <begin position="191"/>
        <end position="201"/>
    </location>
</feature>
<dbReference type="InterPro" id="IPR009057">
    <property type="entry name" value="Homeodomain-like_sf"/>
</dbReference>
<protein>
    <submittedName>
        <fullName evidence="3">DEBR0S5_09692g1_1</fullName>
    </submittedName>
</protein>
<dbReference type="Pfam" id="PF04433">
    <property type="entry name" value="SWIRM"/>
    <property type="match status" value="1"/>
</dbReference>
<dbReference type="Gene3D" id="1.10.10.10">
    <property type="entry name" value="Winged helix-like DNA-binding domain superfamily/Winged helix DNA-binding domain"/>
    <property type="match status" value="1"/>
</dbReference>
<dbReference type="PROSITE" id="PS50934">
    <property type="entry name" value="SWIRM"/>
    <property type="match status" value="1"/>
</dbReference>
<dbReference type="GO" id="GO:0006357">
    <property type="term" value="P:regulation of transcription by RNA polymerase II"/>
    <property type="evidence" value="ECO:0007669"/>
    <property type="project" value="TreeGrafter"/>
</dbReference>
<organism evidence="3 4">
    <name type="scientific">Dekkera bruxellensis</name>
    <name type="common">Brettanomyces custersii</name>
    <dbReference type="NCBI Taxonomy" id="5007"/>
    <lineage>
        <taxon>Eukaryota</taxon>
        <taxon>Fungi</taxon>
        <taxon>Dikarya</taxon>
        <taxon>Ascomycota</taxon>
        <taxon>Saccharomycotina</taxon>
        <taxon>Pichiomycetes</taxon>
        <taxon>Pichiales</taxon>
        <taxon>Pichiaceae</taxon>
        <taxon>Brettanomyces</taxon>
    </lineage>
</organism>
<name>A0A7D9H284_DEKBR</name>
<evidence type="ECO:0000256" key="1">
    <source>
        <dbReference type="SAM" id="MobiDB-lite"/>
    </source>
</evidence>
<feature type="compositionally biased region" description="Polar residues" evidence="1">
    <location>
        <begin position="233"/>
        <end position="244"/>
    </location>
</feature>
<feature type="domain" description="SWIRM" evidence="2">
    <location>
        <begin position="294"/>
        <end position="391"/>
    </location>
</feature>
<dbReference type="GO" id="GO:0070210">
    <property type="term" value="C:Rpd3L-Expanded complex"/>
    <property type="evidence" value="ECO:0007669"/>
    <property type="project" value="TreeGrafter"/>
</dbReference>
<sequence length="391" mass="44663">MSSSTIQYTQTRQIDGCLTPVGENPYLKHSSIPMLEPFARESNSRASKPVDAIPSPPLSPHTRVSNEDTNQFMNLLFPKASRPQLKSNLLTQDAERRKGIGSVPSPEPTSYLADVRSGKPRASFPLKDMAHSSLYINPFHDIGKPGFKRRQLSFLSHYHLSPALPQIPEDPTESSSPKKYTSSSKHYTSSGIRASYNTVPKSRSEKRHLSPNFETRKSKRHLRHVRSFEQESGFDTSNSDSSAPVSPPPKKKRRRRRPTTRKANSATTRYDYDYTKLPNFCPSIDVLPDNARCMKTEWKGQSMDLDDDPLIKELHPAEIVLASTLRLPCKVYLDSKRRIFSEKVHRMKQHLPFRRTDAQKACKIDVNKASRLYVAFEKVGWLRESNFKKYM</sequence>
<gene>
    <name evidence="3" type="ORF">DEBR0S5_09692G</name>
</gene>
<dbReference type="EMBL" id="CABFWN010000005">
    <property type="protein sequence ID" value="VUG19700.1"/>
    <property type="molecule type" value="Genomic_DNA"/>
</dbReference>
<dbReference type="InterPro" id="IPR007526">
    <property type="entry name" value="SWIRM"/>
</dbReference>
<dbReference type="GO" id="GO:0006338">
    <property type="term" value="P:chromatin remodeling"/>
    <property type="evidence" value="ECO:0007669"/>
    <property type="project" value="TreeGrafter"/>
</dbReference>
<accession>A0A7D9H284</accession>
<dbReference type="FunFam" id="1.10.10.10:FF:000087">
    <property type="entry name" value="Transcriptional adapter 2"/>
    <property type="match status" value="1"/>
</dbReference>
<dbReference type="PANTHER" id="PTHR12374:SF21">
    <property type="entry name" value="SWIRM DOMAIN-CONTAINING PROTEIN FUN19-RELATED"/>
    <property type="match status" value="1"/>
</dbReference>
<dbReference type="PANTHER" id="PTHR12374">
    <property type="entry name" value="TRANSCRIPTIONAL ADAPTOR 2 ADA2 -RELATED"/>
    <property type="match status" value="1"/>
</dbReference>
<dbReference type="SUPFAM" id="SSF46689">
    <property type="entry name" value="Homeodomain-like"/>
    <property type="match status" value="1"/>
</dbReference>